<keyword evidence="3" id="KW-0378">Hydrolase</keyword>
<dbReference type="GO" id="GO:0006508">
    <property type="term" value="P:proteolysis"/>
    <property type="evidence" value="ECO:0007669"/>
    <property type="project" value="UniProtKB-KW"/>
</dbReference>
<comment type="caution">
    <text evidence="3">The sequence shown here is derived from an EMBL/GenBank/DDBJ whole genome shotgun (WGS) entry which is preliminary data.</text>
</comment>
<keyword evidence="3" id="KW-0645">Protease</keyword>
<dbReference type="EMBL" id="VZUS01000001">
    <property type="protein sequence ID" value="KAB1187000.1"/>
    <property type="molecule type" value="Genomic_DNA"/>
</dbReference>
<feature type="transmembrane region" description="Helical" evidence="1">
    <location>
        <begin position="140"/>
        <end position="161"/>
    </location>
</feature>
<feature type="transmembrane region" description="Helical" evidence="1">
    <location>
        <begin position="237"/>
        <end position="260"/>
    </location>
</feature>
<dbReference type="InterPro" id="IPR003675">
    <property type="entry name" value="Rce1/LyrA-like_dom"/>
</dbReference>
<protein>
    <submittedName>
        <fullName evidence="3">CPBP family intramembrane metalloprotease</fullName>
    </submittedName>
</protein>
<keyword evidence="1" id="KW-0472">Membrane</keyword>
<keyword evidence="3" id="KW-0482">Metalloprotease</keyword>
<feature type="transmembrane region" description="Helical" evidence="1">
    <location>
        <begin position="182"/>
        <end position="199"/>
    </location>
</feature>
<feature type="transmembrane region" description="Helical" evidence="1">
    <location>
        <begin position="280"/>
        <end position="299"/>
    </location>
</feature>
<evidence type="ECO:0000259" key="2">
    <source>
        <dbReference type="Pfam" id="PF02517"/>
    </source>
</evidence>
<feature type="transmembrane region" description="Helical" evidence="1">
    <location>
        <begin position="104"/>
        <end position="128"/>
    </location>
</feature>
<reference evidence="3" key="1">
    <citation type="submission" date="2019-09" db="EMBL/GenBank/DDBJ databases">
        <title>Genomic analysis of Haloferax sp. CBA1149.</title>
        <authorList>
            <person name="Roh S.W."/>
        </authorList>
    </citation>
    <scope>NUCLEOTIDE SEQUENCE</scope>
    <source>
        <strain evidence="3">CBA1149</strain>
    </source>
</reference>
<dbReference type="AlphaFoldDB" id="A0A643JRU4"/>
<evidence type="ECO:0000313" key="3">
    <source>
        <dbReference type="EMBL" id="KAB1187000.1"/>
    </source>
</evidence>
<dbReference type="GO" id="GO:0004175">
    <property type="term" value="F:endopeptidase activity"/>
    <property type="evidence" value="ECO:0007669"/>
    <property type="project" value="UniProtKB-ARBA"/>
</dbReference>
<feature type="transmembrane region" description="Helical" evidence="1">
    <location>
        <begin position="29"/>
        <end position="51"/>
    </location>
</feature>
<keyword evidence="1" id="KW-0812">Transmembrane</keyword>
<dbReference type="PANTHER" id="PTHR39430:SF1">
    <property type="entry name" value="PROTEASE"/>
    <property type="match status" value="1"/>
</dbReference>
<dbReference type="Pfam" id="PF02517">
    <property type="entry name" value="Rce1-like"/>
    <property type="match status" value="1"/>
</dbReference>
<accession>A0A643JRU4</accession>
<dbReference type="GO" id="GO:0080120">
    <property type="term" value="P:CAAX-box protein maturation"/>
    <property type="evidence" value="ECO:0007669"/>
    <property type="project" value="UniProtKB-ARBA"/>
</dbReference>
<sequence>MDDGEPTRVSPRRLVWNDAERRLRAPFRLVATLVVVVFISLVIGVGITISFSDVVETSVLARVFVSVVLTGATGIGGYVAARYVDRRTISDLGFGIDRDWLTDLVFGLVLGGALMTGIFLVGLATEWLVVDEVGFGIDRLAGAAALFVFFISVGLAEELLLRGVVLTDIAEGMRWRFDVRTAILVALVASSALFGLAHLQNPNSSVASTLSITFAGVMLGFGYVLTGNLAIPVGIHISWNFVQGGVYGFAVSGLDFGTSLVETTEQGPDIVTGGAFGPEAGLFGVGAMVAGMAVIAWYVQFRYGTLRLDPSVTIPELRWRK</sequence>
<keyword evidence="1" id="KW-1133">Transmembrane helix</keyword>
<dbReference type="GO" id="GO:0008237">
    <property type="term" value="F:metallopeptidase activity"/>
    <property type="evidence" value="ECO:0007669"/>
    <property type="project" value="UniProtKB-KW"/>
</dbReference>
<name>A0A643JRU4_9EURY</name>
<feature type="transmembrane region" description="Helical" evidence="1">
    <location>
        <begin position="63"/>
        <end position="84"/>
    </location>
</feature>
<dbReference type="RefSeq" id="WP_151135218.1">
    <property type="nucleotide sequence ID" value="NZ_VZUS01000001.1"/>
</dbReference>
<evidence type="ECO:0000256" key="1">
    <source>
        <dbReference type="SAM" id="Phobius"/>
    </source>
</evidence>
<feature type="domain" description="CAAX prenyl protease 2/Lysostaphin resistance protein A-like" evidence="2">
    <location>
        <begin position="143"/>
        <end position="242"/>
    </location>
</feature>
<feature type="transmembrane region" description="Helical" evidence="1">
    <location>
        <begin position="205"/>
        <end position="225"/>
    </location>
</feature>
<dbReference type="PANTHER" id="PTHR39430">
    <property type="entry name" value="MEMBRANE-ASSOCIATED PROTEASE-RELATED"/>
    <property type="match status" value="1"/>
</dbReference>
<organism evidence="3">
    <name type="scientific">Haloferax sp. CBA1149</name>
    <dbReference type="NCBI Taxonomy" id="2650753"/>
    <lineage>
        <taxon>Archaea</taxon>
        <taxon>Methanobacteriati</taxon>
        <taxon>Methanobacteriota</taxon>
        <taxon>Stenosarchaea group</taxon>
        <taxon>Halobacteria</taxon>
        <taxon>Halobacteriales</taxon>
        <taxon>Haloferacaceae</taxon>
        <taxon>Haloferax</taxon>
    </lineage>
</organism>
<gene>
    <name evidence="3" type="ORF">Hfx1149_02720</name>
</gene>
<proteinExistence type="predicted"/>